<evidence type="ECO:0000313" key="1">
    <source>
        <dbReference type="EMBL" id="AII14836.1"/>
    </source>
</evidence>
<gene>
    <name evidence="1" type="ORF">CIG1485E_0999</name>
</gene>
<dbReference type="KEGG" id="caj:CIG1485E_0999"/>
<dbReference type="HOGENOM" id="CLU_134271_0_0_7"/>
<dbReference type="OrthoDB" id="8560674at2"/>
<evidence type="ECO:0000313" key="2">
    <source>
        <dbReference type="Proteomes" id="UP000028486"/>
    </source>
</evidence>
<protein>
    <submittedName>
        <fullName evidence="1">Uncharacterized protein</fullName>
    </submittedName>
</protein>
<dbReference type="eggNOG" id="COG4314">
    <property type="taxonomic scope" value="Bacteria"/>
</dbReference>
<sequence>MKKQIFATAILAAVFIMLIASIDFGVTSTLVRHGNTAKIALTDMDFNKSKYLCSETKAPIKEYENSAQAVRSNGDTYFFTDITNLFTWLIRQKDKDSITTWVYTQDTKKYVPAKNAWYSRVDITPMGYGIAAYEYHLHGVSDSYYDEVVLFAARGETLINPLINILLTENRI</sequence>
<dbReference type="Proteomes" id="UP000028486">
    <property type="component" value="Chromosome"/>
</dbReference>
<accession>A0A076FA73</accession>
<dbReference type="PATRIC" id="fig|1244531.5.peg.1055"/>
<keyword evidence="2" id="KW-1185">Reference proteome</keyword>
<dbReference type="STRING" id="1244531.CIG2463D_1052"/>
<organism evidence="1 2">
    <name type="scientific">Campylobacter iguaniorum</name>
    <dbReference type="NCBI Taxonomy" id="1244531"/>
    <lineage>
        <taxon>Bacteria</taxon>
        <taxon>Pseudomonadati</taxon>
        <taxon>Campylobacterota</taxon>
        <taxon>Epsilonproteobacteria</taxon>
        <taxon>Campylobacterales</taxon>
        <taxon>Campylobacteraceae</taxon>
        <taxon>Campylobacter</taxon>
    </lineage>
</organism>
<dbReference type="RefSeq" id="WP_038454366.1">
    <property type="nucleotide sequence ID" value="NZ_CP009043.1"/>
</dbReference>
<proteinExistence type="predicted"/>
<dbReference type="AlphaFoldDB" id="A0A076FA73"/>
<reference evidence="2" key="1">
    <citation type="journal article" date="2014" name="Genome Announc.">
        <title>Complete Genome Sequence of Campylobacter iguaniorum Strain 1485ET, Isolated from a Bearded Dragon (Pogona vitticeps).</title>
        <authorList>
            <person name="Gilbert M.J."/>
            <person name="Miller W.G."/>
            <person name="Yee E."/>
            <person name="Kik M."/>
            <person name="Wagenaar J.A."/>
            <person name="Duim B."/>
        </authorList>
    </citation>
    <scope>NUCLEOTIDE SEQUENCE [LARGE SCALE GENOMIC DNA]</scope>
    <source>
        <strain evidence="2">1485E</strain>
    </source>
</reference>
<dbReference type="EMBL" id="CP009043">
    <property type="protein sequence ID" value="AII14836.1"/>
    <property type="molecule type" value="Genomic_DNA"/>
</dbReference>
<name>A0A076FA73_9BACT</name>
<dbReference type="SUPFAM" id="SSF160387">
    <property type="entry name" value="NosL/MerB-like"/>
    <property type="match status" value="1"/>
</dbReference>